<protein>
    <submittedName>
        <fullName evidence="1">Uncharacterized protein</fullName>
    </submittedName>
</protein>
<dbReference type="AlphaFoldDB" id="A0AAE4MHB7"/>
<dbReference type="Proteomes" id="UP001283212">
    <property type="component" value="Unassembled WGS sequence"/>
</dbReference>
<keyword evidence="2" id="KW-1185">Reference proteome</keyword>
<name>A0AAE4MHB7_9EURY</name>
<evidence type="ECO:0000313" key="2">
    <source>
        <dbReference type="Proteomes" id="UP001283212"/>
    </source>
</evidence>
<accession>A0AAE4MHB7</accession>
<comment type="caution">
    <text evidence="1">The sequence shown here is derived from an EMBL/GenBank/DDBJ whole genome shotgun (WGS) entry which is preliminary data.</text>
</comment>
<reference evidence="1 2" key="1">
    <citation type="submission" date="2023-06" db="EMBL/GenBank/DDBJ databases">
        <title>Genome sequence of Methancorpusculaceae sp. Cs1.</title>
        <authorList>
            <person name="Protasov E."/>
            <person name="Platt K."/>
            <person name="Poehlein A."/>
            <person name="Daniel R."/>
            <person name="Brune A."/>
        </authorList>
    </citation>
    <scope>NUCLEOTIDE SEQUENCE [LARGE SCALE GENOMIC DNA]</scope>
    <source>
        <strain evidence="1 2">Cs1</strain>
    </source>
</reference>
<gene>
    <name evidence="1" type="ORF">McpCs1_15320</name>
</gene>
<proteinExistence type="predicted"/>
<evidence type="ECO:0000313" key="1">
    <source>
        <dbReference type="EMBL" id="MDV0444136.1"/>
    </source>
</evidence>
<dbReference type="RefSeq" id="WP_338096638.1">
    <property type="nucleotide sequence ID" value="NZ_JAWDKB010000006.1"/>
</dbReference>
<organism evidence="1 2">
    <name type="scientific">Methanorbis rubei</name>
    <dbReference type="NCBI Taxonomy" id="3028300"/>
    <lineage>
        <taxon>Archaea</taxon>
        <taxon>Methanobacteriati</taxon>
        <taxon>Methanobacteriota</taxon>
        <taxon>Stenosarchaea group</taxon>
        <taxon>Methanomicrobia</taxon>
        <taxon>Methanomicrobiales</taxon>
        <taxon>Methanocorpusculaceae</taxon>
        <taxon>Methanorbis</taxon>
    </lineage>
</organism>
<dbReference type="EMBL" id="JAWDKB010000006">
    <property type="protein sequence ID" value="MDV0444136.1"/>
    <property type="molecule type" value="Genomic_DNA"/>
</dbReference>
<sequence length="192" mass="21808">MALLVKNLFCRGCGSPLKAKEADLILFCPACKKTMEFLDTDVGDVVPHIFAPKSENKDLVYLPFWRIDADINVTHCDTVGGFLRITKKPMRGLCNFYVCAADLMPRRTAGWNLEFSRSMPKAPEISDFRRAPHYPVVKNSKTAEKDAEFLFLKHEIDLSGTLQDIEYSFAVRGHELYYIPFIRRGDDLSPAV</sequence>